<keyword evidence="3 7" id="KW-0489">Methyltransferase</keyword>
<keyword evidence="5 7" id="KW-0949">S-adenosyl-L-methionine</keyword>
<keyword evidence="4 7" id="KW-0808">Transferase</keyword>
<reference evidence="9 10" key="1">
    <citation type="journal article" date="2015" name="Nature">
        <title>rRNA introns, odd ribosomes, and small enigmatic genomes across a large radiation of phyla.</title>
        <authorList>
            <person name="Brown C.T."/>
            <person name="Hug L.A."/>
            <person name="Thomas B.C."/>
            <person name="Sharon I."/>
            <person name="Castelle C.J."/>
            <person name="Singh A."/>
            <person name="Wilkins M.J."/>
            <person name="Williams K.H."/>
            <person name="Banfield J.F."/>
        </authorList>
    </citation>
    <scope>NUCLEOTIDE SEQUENCE [LARGE SCALE GENOMIC DNA]</scope>
</reference>
<dbReference type="GO" id="GO:0000179">
    <property type="term" value="F:rRNA (adenine-N6,N6-)-dimethyltransferase activity"/>
    <property type="evidence" value="ECO:0007669"/>
    <property type="project" value="UniProtKB-UniRule"/>
</dbReference>
<keyword evidence="2" id="KW-0698">rRNA processing</keyword>
<dbReference type="Gene3D" id="3.40.50.150">
    <property type="entry name" value="Vaccinia Virus protein VP39"/>
    <property type="match status" value="1"/>
</dbReference>
<comment type="caution">
    <text evidence="7">Lacks conserved residue(s) required for the propagation of feature annotation.</text>
</comment>
<feature type="domain" description="Ribosomal RNA adenine methylase transferase N-terminal" evidence="8">
    <location>
        <begin position="18"/>
        <end position="190"/>
    </location>
</feature>
<dbReference type="Proteomes" id="UP000034507">
    <property type="component" value="Unassembled WGS sequence"/>
</dbReference>
<feature type="binding site" evidence="7">
    <location>
        <position position="11"/>
    </location>
    <ligand>
        <name>S-adenosyl-L-methionine</name>
        <dbReference type="ChEBI" id="CHEBI:59789"/>
    </ligand>
</feature>
<dbReference type="Gene3D" id="1.10.8.100">
    <property type="entry name" value="Ribosomal RNA adenine dimethylase-like, domain 2"/>
    <property type="match status" value="1"/>
</dbReference>
<sequence length="255" mass="28685">MYTPHKELGQNFLTDREVARTMVAGLELSPGDEVVEIGAGLGAVTEELAEQAVSDETVVHAVEIDIRFVETLKTMFLQNMNINIVEANILDWLPTFIPKNDFKVIGSLPYYITSPIIHKILEMERLPRICVLMIQKEVAEKIAAQVPDASYMSSVVQTFYDVEYVAKVPKGKFVPSPKVDGGIIKMVRKTGQAVVHEEIKKYEGFLHRGYASPRKKVNKVLDKDELARTGIDGNLRPQNLSADDWVRAYRILRAD</sequence>
<dbReference type="InterPro" id="IPR011530">
    <property type="entry name" value="rRNA_adenine_dimethylase"/>
</dbReference>
<dbReference type="CDD" id="cd02440">
    <property type="entry name" value="AdoMet_MTases"/>
    <property type="match status" value="1"/>
</dbReference>
<dbReference type="GO" id="GO:0003723">
    <property type="term" value="F:RNA binding"/>
    <property type="evidence" value="ECO:0007669"/>
    <property type="project" value="UniProtKB-UniRule"/>
</dbReference>
<comment type="caution">
    <text evidence="9">The sequence shown here is derived from an EMBL/GenBank/DDBJ whole genome shotgun (WGS) entry which is preliminary data.</text>
</comment>
<dbReference type="Pfam" id="PF00398">
    <property type="entry name" value="RrnaAD"/>
    <property type="match status" value="1"/>
</dbReference>
<feature type="binding site" evidence="7">
    <location>
        <position position="63"/>
    </location>
    <ligand>
        <name>S-adenosyl-L-methionine</name>
        <dbReference type="ChEBI" id="CHEBI:59789"/>
    </ligand>
</feature>
<evidence type="ECO:0000313" key="9">
    <source>
        <dbReference type="EMBL" id="KKS20797.1"/>
    </source>
</evidence>
<proteinExistence type="inferred from homology"/>
<feature type="binding site" evidence="7">
    <location>
        <position position="13"/>
    </location>
    <ligand>
        <name>S-adenosyl-L-methionine</name>
        <dbReference type="ChEBI" id="CHEBI:59789"/>
    </ligand>
</feature>
<organism evidence="9 10">
    <name type="scientific">candidate division WWE3 bacterium GW2011_GWC1_41_7</name>
    <dbReference type="NCBI Taxonomy" id="1619119"/>
    <lineage>
        <taxon>Bacteria</taxon>
        <taxon>Katanobacteria</taxon>
    </lineage>
</organism>
<evidence type="ECO:0000256" key="2">
    <source>
        <dbReference type="ARBA" id="ARBA00022552"/>
    </source>
</evidence>
<dbReference type="EMBL" id="LCBX01000016">
    <property type="protein sequence ID" value="KKS20797.1"/>
    <property type="molecule type" value="Genomic_DNA"/>
</dbReference>
<dbReference type="PATRIC" id="fig|1619119.3.peg.448"/>
<dbReference type="PROSITE" id="PS51689">
    <property type="entry name" value="SAM_RNA_A_N6_MT"/>
    <property type="match status" value="1"/>
</dbReference>
<comment type="similarity">
    <text evidence="7">Belongs to the class I-like SAM-binding methyltransferase superfamily. rRNA adenine N(6)-methyltransferase family.</text>
</comment>
<dbReference type="GO" id="GO:0005829">
    <property type="term" value="C:cytosol"/>
    <property type="evidence" value="ECO:0007669"/>
    <property type="project" value="TreeGrafter"/>
</dbReference>
<keyword evidence="1" id="KW-0963">Cytoplasm</keyword>
<evidence type="ECO:0000256" key="7">
    <source>
        <dbReference type="PROSITE-ProRule" id="PRU01026"/>
    </source>
</evidence>
<evidence type="ECO:0000256" key="1">
    <source>
        <dbReference type="ARBA" id="ARBA00022490"/>
    </source>
</evidence>
<accession>A0A0G0X8T7</accession>
<feature type="binding site" evidence="7">
    <location>
        <position position="38"/>
    </location>
    <ligand>
        <name>S-adenosyl-L-methionine</name>
        <dbReference type="ChEBI" id="CHEBI:59789"/>
    </ligand>
</feature>
<feature type="binding site" evidence="7">
    <location>
        <position position="107"/>
    </location>
    <ligand>
        <name>S-adenosyl-L-methionine</name>
        <dbReference type="ChEBI" id="CHEBI:59789"/>
    </ligand>
</feature>
<name>A0A0G0X8T7_UNCKA</name>
<evidence type="ECO:0000256" key="3">
    <source>
        <dbReference type="ARBA" id="ARBA00022603"/>
    </source>
</evidence>
<evidence type="ECO:0000256" key="4">
    <source>
        <dbReference type="ARBA" id="ARBA00022679"/>
    </source>
</evidence>
<dbReference type="InterPro" id="IPR020598">
    <property type="entry name" value="rRNA_Ade_methylase_Trfase_N"/>
</dbReference>
<dbReference type="InterPro" id="IPR029063">
    <property type="entry name" value="SAM-dependent_MTases_sf"/>
</dbReference>
<keyword evidence="6 7" id="KW-0694">RNA-binding</keyword>
<evidence type="ECO:0000313" key="10">
    <source>
        <dbReference type="Proteomes" id="UP000034507"/>
    </source>
</evidence>
<dbReference type="SUPFAM" id="SSF53335">
    <property type="entry name" value="S-adenosyl-L-methionine-dependent methyltransferases"/>
    <property type="match status" value="1"/>
</dbReference>
<protein>
    <submittedName>
        <fullName evidence="9">Ribosomal RNA small subunit methyltransferase A</fullName>
    </submittedName>
</protein>
<dbReference type="SMART" id="SM00650">
    <property type="entry name" value="rADc"/>
    <property type="match status" value="1"/>
</dbReference>
<evidence type="ECO:0000256" key="6">
    <source>
        <dbReference type="ARBA" id="ARBA00022884"/>
    </source>
</evidence>
<evidence type="ECO:0000259" key="8">
    <source>
        <dbReference type="SMART" id="SM00650"/>
    </source>
</evidence>
<dbReference type="PANTHER" id="PTHR11727">
    <property type="entry name" value="DIMETHYLADENOSINE TRANSFERASE"/>
    <property type="match status" value="1"/>
</dbReference>
<dbReference type="InterPro" id="IPR023165">
    <property type="entry name" value="rRNA_Ade_diMease-like_C"/>
</dbReference>
<dbReference type="AlphaFoldDB" id="A0A0G0X8T7"/>
<dbReference type="NCBIfam" id="TIGR00755">
    <property type="entry name" value="ksgA"/>
    <property type="match status" value="1"/>
</dbReference>
<gene>
    <name evidence="9" type="ORF">UU77_C0016G0010</name>
</gene>
<dbReference type="PANTHER" id="PTHR11727:SF7">
    <property type="entry name" value="DIMETHYLADENOSINE TRANSFERASE-RELATED"/>
    <property type="match status" value="1"/>
</dbReference>
<dbReference type="InterPro" id="IPR001737">
    <property type="entry name" value="KsgA/Erm"/>
</dbReference>
<evidence type="ECO:0000256" key="5">
    <source>
        <dbReference type="ARBA" id="ARBA00022691"/>
    </source>
</evidence>